<dbReference type="AlphaFoldDB" id="A0A0L0JKN5"/>
<accession>A0A0L0JKN5</accession>
<comment type="caution">
    <text evidence="1">The sequence shown here is derived from an EMBL/GenBank/DDBJ whole genome shotgun (WGS) entry which is preliminary data.</text>
</comment>
<organism evidence="1 2">
    <name type="scientific">Streptomyces acidiscabies</name>
    <dbReference type="NCBI Taxonomy" id="42234"/>
    <lineage>
        <taxon>Bacteria</taxon>
        <taxon>Bacillati</taxon>
        <taxon>Actinomycetota</taxon>
        <taxon>Actinomycetes</taxon>
        <taxon>Kitasatosporales</taxon>
        <taxon>Streptomycetaceae</taxon>
        <taxon>Streptomyces</taxon>
    </lineage>
</organism>
<sequence>MIGWRKKSAPLVSLCLRGFREMLASMAKRATMDVHGHREHEWRQGLFRPLLRTDGFTLERVISFGCNFA</sequence>
<dbReference type="EMBL" id="JPPY01000213">
    <property type="protein sequence ID" value="KND26261.1"/>
    <property type="molecule type" value="Genomic_DNA"/>
</dbReference>
<gene>
    <name evidence="1" type="ORF">IQ63_37495</name>
</gene>
<evidence type="ECO:0000313" key="1">
    <source>
        <dbReference type="EMBL" id="KND26261.1"/>
    </source>
</evidence>
<reference evidence="2" key="1">
    <citation type="submission" date="2014-07" db="EMBL/GenBank/DDBJ databases">
        <title>Genome sequencing of plant-pathogenic Streptomyces species.</title>
        <authorList>
            <person name="Harrison J."/>
            <person name="Sapp M."/>
            <person name="Thwaites R."/>
            <person name="Studholme D.J."/>
        </authorList>
    </citation>
    <scope>NUCLEOTIDE SEQUENCE [LARGE SCALE GENOMIC DNA]</scope>
    <source>
        <strain evidence="2">NCPPB 4445</strain>
    </source>
</reference>
<dbReference type="PATRIC" id="fig|42234.21.peg.7719"/>
<proteinExistence type="predicted"/>
<protein>
    <submittedName>
        <fullName evidence="1">Uncharacterized protein</fullName>
    </submittedName>
</protein>
<evidence type="ECO:0000313" key="2">
    <source>
        <dbReference type="Proteomes" id="UP000037151"/>
    </source>
</evidence>
<dbReference type="Proteomes" id="UP000037151">
    <property type="component" value="Unassembled WGS sequence"/>
</dbReference>
<name>A0A0L0JKN5_9ACTN</name>